<dbReference type="InterPro" id="IPR055178">
    <property type="entry name" value="RsdA/BaiN/AoA(So)-like_dom"/>
</dbReference>
<evidence type="ECO:0000256" key="2">
    <source>
        <dbReference type="ARBA" id="ARBA00022630"/>
    </source>
</evidence>
<dbReference type="Pfam" id="PF22780">
    <property type="entry name" value="HI0933_like_1st"/>
    <property type="match status" value="1"/>
</dbReference>
<dbReference type="Proteomes" id="UP000823635">
    <property type="component" value="Unassembled WGS sequence"/>
</dbReference>
<evidence type="ECO:0000256" key="3">
    <source>
        <dbReference type="ARBA" id="ARBA00022827"/>
    </source>
</evidence>
<evidence type="ECO:0000313" key="7">
    <source>
        <dbReference type="Proteomes" id="UP000823635"/>
    </source>
</evidence>
<dbReference type="InterPro" id="IPR057661">
    <property type="entry name" value="RsdA/BaiN/AoA(So)_Rossmann"/>
</dbReference>
<dbReference type="InterPro" id="IPR004792">
    <property type="entry name" value="BaiN-like"/>
</dbReference>
<feature type="domain" description="RsdA/BaiN/AoA(So)-like Rossmann fold-like" evidence="4">
    <location>
        <begin position="5"/>
        <end position="411"/>
    </location>
</feature>
<keyword evidence="2" id="KW-0285">Flavoprotein</keyword>
<organism evidence="6 7">
    <name type="scientific">Candidatus Egerieousia excrementavium</name>
    <dbReference type="NCBI Taxonomy" id="2840778"/>
    <lineage>
        <taxon>Bacteria</taxon>
        <taxon>Pseudomonadati</taxon>
        <taxon>Bacteroidota</taxon>
        <taxon>Bacteroidia</taxon>
        <taxon>Bacteroidales</taxon>
        <taxon>Candidatus Egerieousia</taxon>
    </lineage>
</organism>
<reference evidence="6" key="2">
    <citation type="journal article" date="2021" name="PeerJ">
        <title>Extensive microbial diversity within the chicken gut microbiome revealed by metagenomics and culture.</title>
        <authorList>
            <person name="Gilroy R."/>
            <person name="Ravi A."/>
            <person name="Getino M."/>
            <person name="Pursley I."/>
            <person name="Horton D.L."/>
            <person name="Alikhan N.F."/>
            <person name="Baker D."/>
            <person name="Gharbi K."/>
            <person name="Hall N."/>
            <person name="Watson M."/>
            <person name="Adriaenssens E.M."/>
            <person name="Foster-Nyarko E."/>
            <person name="Jarju S."/>
            <person name="Secka A."/>
            <person name="Antonio M."/>
            <person name="Oren A."/>
            <person name="Chaudhuri R.R."/>
            <person name="La Ragione R."/>
            <person name="Hildebrand F."/>
            <person name="Pallen M.J."/>
        </authorList>
    </citation>
    <scope>NUCLEOTIDE SEQUENCE</scope>
    <source>
        <strain evidence="6">15467</strain>
    </source>
</reference>
<dbReference type="Gene3D" id="3.50.50.60">
    <property type="entry name" value="FAD/NAD(P)-binding domain"/>
    <property type="match status" value="1"/>
</dbReference>
<gene>
    <name evidence="6" type="ORF">IAC68_04685</name>
</gene>
<dbReference type="EMBL" id="JADINB010000103">
    <property type="protein sequence ID" value="MBO8429211.1"/>
    <property type="molecule type" value="Genomic_DNA"/>
</dbReference>
<evidence type="ECO:0000259" key="5">
    <source>
        <dbReference type="Pfam" id="PF22780"/>
    </source>
</evidence>
<protein>
    <submittedName>
        <fullName evidence="6">NAD(P)/FAD-dependent oxidoreductase</fullName>
    </submittedName>
</protein>
<dbReference type="Gene3D" id="2.40.30.10">
    <property type="entry name" value="Translation factors"/>
    <property type="match status" value="1"/>
</dbReference>
<evidence type="ECO:0000313" key="6">
    <source>
        <dbReference type="EMBL" id="MBO8429211.1"/>
    </source>
</evidence>
<name>A0A9D9DMP5_9BACT</name>
<dbReference type="Pfam" id="PF03486">
    <property type="entry name" value="HI0933_like"/>
    <property type="match status" value="1"/>
</dbReference>
<comment type="cofactor">
    <cofactor evidence="1">
        <name>FAD</name>
        <dbReference type="ChEBI" id="CHEBI:57692"/>
    </cofactor>
</comment>
<reference evidence="6" key="1">
    <citation type="submission" date="2020-10" db="EMBL/GenBank/DDBJ databases">
        <authorList>
            <person name="Gilroy R."/>
        </authorList>
    </citation>
    <scope>NUCLEOTIDE SEQUENCE</scope>
    <source>
        <strain evidence="6">15467</strain>
    </source>
</reference>
<sequence>MDCFDLAIAGGGAAGLFGAAVAAGRGLSVLLLERNERCGKKIAITGKGRCNLTNTRDWGEFSEHIHPSPNFFKSAFFGMSNRATMAFFEQIGLPLTVERGQRVFPASMRAQDVTDVLLARLRQLGVSVCTGWRVVGASKVEYGACTPVFKVKAKSASGELRVFAARNLLITTGGLSYPATGSTGDGYVLAESFGHKIVPCFPSLTALVPLHYDTSLSGVSLKNVELSLYVNGNCVQTEFGEMDFTDDGIEGAAAIRLSRRAVAALGGKQKVFVSFDLKPALSCEQLRLRIRREAAADISIAKGGAAGLKALLKRLLPGALIAPFMRANKDLSYENLPERLKAWRFAIVSYVGYRRCVVTAGGVDLAGISPKTMGSKLVDGLYFAGEILNLDGDTGGYNLQIAFSTAALAAKSISGRG</sequence>
<dbReference type="InterPro" id="IPR023166">
    <property type="entry name" value="BaiN-like_dom_sf"/>
</dbReference>
<dbReference type="PANTHER" id="PTHR42887:SF2">
    <property type="entry name" value="OS12G0638800 PROTEIN"/>
    <property type="match status" value="1"/>
</dbReference>
<dbReference type="Gene3D" id="1.10.8.260">
    <property type="entry name" value="HI0933 insert domain-like"/>
    <property type="match status" value="1"/>
</dbReference>
<dbReference type="AlphaFoldDB" id="A0A9D9DMP5"/>
<dbReference type="SUPFAM" id="SSF160996">
    <property type="entry name" value="HI0933 insert domain-like"/>
    <property type="match status" value="1"/>
</dbReference>
<dbReference type="PANTHER" id="PTHR42887">
    <property type="entry name" value="OS12G0638800 PROTEIN"/>
    <property type="match status" value="1"/>
</dbReference>
<evidence type="ECO:0000259" key="4">
    <source>
        <dbReference type="Pfam" id="PF03486"/>
    </source>
</evidence>
<proteinExistence type="predicted"/>
<comment type="caution">
    <text evidence="6">The sequence shown here is derived from an EMBL/GenBank/DDBJ whole genome shotgun (WGS) entry which is preliminary data.</text>
</comment>
<dbReference type="NCBIfam" id="TIGR00275">
    <property type="entry name" value="aminoacetone oxidase family FAD-binding enzyme"/>
    <property type="match status" value="1"/>
</dbReference>
<keyword evidence="3" id="KW-0274">FAD</keyword>
<dbReference type="SUPFAM" id="SSF51905">
    <property type="entry name" value="FAD/NAD(P)-binding domain"/>
    <property type="match status" value="1"/>
</dbReference>
<accession>A0A9D9DMP5</accession>
<evidence type="ECO:0000256" key="1">
    <source>
        <dbReference type="ARBA" id="ARBA00001974"/>
    </source>
</evidence>
<dbReference type="InterPro" id="IPR036188">
    <property type="entry name" value="FAD/NAD-bd_sf"/>
</dbReference>
<feature type="domain" description="RsdA/BaiN/AoA(So)-like insert" evidence="5">
    <location>
        <begin position="210"/>
        <end position="355"/>
    </location>
</feature>